<sequence length="401" mass="44753">MSRLGYVDSEIAIPRRCDLPEDICRLICDAVRDLPRAIAASTLFSLSLVSRSWARPAQTALHHDPFLSFDAPDTIAPRTFERLSALLRTLVARPDLSCSVRKFDLGCYTTRCQTEARVDRRRVSKLSSDLVAACPALKSISLPFVTQADKPYLLDALRKLELLETLVIGEGTSSPDPWVINVDIGIKDAWGCARWFREDFVALSGHWPRLRRLILEARVRTRDQDDERGVPWELEEFRLDLQRHGRLAFEQVDLLLAGSRNGSLRRLHVKEHQLADDALEQLIEYYGSNLRSLTTLTADHFTRRDELFSAIAACCPSLRSRLTLATVIAPARSSPDLAAEVVTLVQNAPNLEELNIALGTHHVTDRGNTIAFARVLADASRTLASSGSKATLNLLPTWGPM</sequence>
<dbReference type="OrthoDB" id="2533748at2759"/>
<name>A0A9P6W5S5_RHOMI</name>
<evidence type="ECO:0000313" key="2">
    <source>
        <dbReference type="Proteomes" id="UP000777482"/>
    </source>
</evidence>
<dbReference type="InterPro" id="IPR032675">
    <property type="entry name" value="LRR_dom_sf"/>
</dbReference>
<gene>
    <name evidence="1" type="ORF">C6P46_002739</name>
</gene>
<organism evidence="1 2">
    <name type="scientific">Rhodotorula mucilaginosa</name>
    <name type="common">Yeast</name>
    <name type="synonym">Rhodotorula rubra</name>
    <dbReference type="NCBI Taxonomy" id="5537"/>
    <lineage>
        <taxon>Eukaryota</taxon>
        <taxon>Fungi</taxon>
        <taxon>Dikarya</taxon>
        <taxon>Basidiomycota</taxon>
        <taxon>Pucciniomycotina</taxon>
        <taxon>Microbotryomycetes</taxon>
        <taxon>Sporidiobolales</taxon>
        <taxon>Sporidiobolaceae</taxon>
        <taxon>Rhodotorula</taxon>
    </lineage>
</organism>
<dbReference type="Gene3D" id="3.80.10.10">
    <property type="entry name" value="Ribonuclease Inhibitor"/>
    <property type="match status" value="1"/>
</dbReference>
<protein>
    <recommendedName>
        <fullName evidence="3">F-box domain-containing protein</fullName>
    </recommendedName>
</protein>
<dbReference type="EMBL" id="PUHQ01000020">
    <property type="protein sequence ID" value="KAG0663400.1"/>
    <property type="molecule type" value="Genomic_DNA"/>
</dbReference>
<keyword evidence="2" id="KW-1185">Reference proteome</keyword>
<reference evidence="1 2" key="1">
    <citation type="submission" date="2020-11" db="EMBL/GenBank/DDBJ databases">
        <title>Kefir isolates.</title>
        <authorList>
            <person name="Marcisauskas S."/>
            <person name="Kim Y."/>
            <person name="Blasche S."/>
        </authorList>
    </citation>
    <scope>NUCLEOTIDE SEQUENCE [LARGE SCALE GENOMIC DNA]</scope>
    <source>
        <strain evidence="1 2">KR</strain>
    </source>
</reference>
<dbReference type="AlphaFoldDB" id="A0A9P6W5S5"/>
<evidence type="ECO:0008006" key="3">
    <source>
        <dbReference type="Google" id="ProtNLM"/>
    </source>
</evidence>
<comment type="caution">
    <text evidence="1">The sequence shown here is derived from an EMBL/GenBank/DDBJ whole genome shotgun (WGS) entry which is preliminary data.</text>
</comment>
<evidence type="ECO:0000313" key="1">
    <source>
        <dbReference type="EMBL" id="KAG0663400.1"/>
    </source>
</evidence>
<proteinExistence type="predicted"/>
<dbReference type="Proteomes" id="UP000777482">
    <property type="component" value="Unassembled WGS sequence"/>
</dbReference>
<accession>A0A9P6W5S5</accession>
<dbReference type="SUPFAM" id="SSF52047">
    <property type="entry name" value="RNI-like"/>
    <property type="match status" value="1"/>
</dbReference>